<feature type="transmembrane region" description="Helical" evidence="12">
    <location>
        <begin position="61"/>
        <end position="82"/>
    </location>
</feature>
<feature type="transmembrane region" description="Helical" evidence="12">
    <location>
        <begin position="88"/>
        <end position="112"/>
    </location>
</feature>
<dbReference type="PANTHER" id="PTHR11058:SF22">
    <property type="entry name" value="NADH-QUINONE OXIDOREDUCTASE SUBUNIT A"/>
    <property type="match status" value="1"/>
</dbReference>
<evidence type="ECO:0000313" key="13">
    <source>
        <dbReference type="EMBL" id="MBD3689335.1"/>
    </source>
</evidence>
<evidence type="ECO:0000256" key="11">
    <source>
        <dbReference type="RuleBase" id="RU003639"/>
    </source>
</evidence>
<comment type="caution">
    <text evidence="13">The sequence shown here is derived from an EMBL/GenBank/DDBJ whole genome shotgun (WGS) entry which is preliminary data.</text>
</comment>
<proteinExistence type="inferred from homology"/>
<keyword evidence="7" id="KW-1278">Translocase</keyword>
<keyword evidence="3" id="KW-0813">Transport</keyword>
<dbReference type="Pfam" id="PF00507">
    <property type="entry name" value="Oxidored_q4"/>
    <property type="match status" value="1"/>
</dbReference>
<keyword evidence="4" id="KW-1003">Cell membrane</keyword>
<dbReference type="InterPro" id="IPR000440">
    <property type="entry name" value="NADH_UbQ/plastoQ_OxRdtase_su3"/>
</dbReference>
<dbReference type="AlphaFoldDB" id="A0A8I0GBX0"/>
<evidence type="ECO:0000256" key="4">
    <source>
        <dbReference type="ARBA" id="ARBA00022475"/>
    </source>
</evidence>
<gene>
    <name evidence="13" type="primary">ndhC</name>
    <name evidence="13" type="ORF">H8R10_03710</name>
</gene>
<evidence type="ECO:0000256" key="7">
    <source>
        <dbReference type="ARBA" id="ARBA00022967"/>
    </source>
</evidence>
<protein>
    <recommendedName>
        <fullName evidence="11">NADH-quinone oxidoreductase subunit</fullName>
        <ecNumber evidence="11">7.1.1.-</ecNumber>
    </recommendedName>
</protein>
<evidence type="ECO:0000256" key="1">
    <source>
        <dbReference type="ARBA" id="ARBA00004370"/>
    </source>
</evidence>
<dbReference type="GO" id="GO:0030964">
    <property type="term" value="C:NADH dehydrogenase complex"/>
    <property type="evidence" value="ECO:0007669"/>
    <property type="project" value="TreeGrafter"/>
</dbReference>
<evidence type="ECO:0000256" key="6">
    <source>
        <dbReference type="ARBA" id="ARBA00022719"/>
    </source>
</evidence>
<dbReference type="GO" id="GO:0005886">
    <property type="term" value="C:plasma membrane"/>
    <property type="evidence" value="ECO:0007669"/>
    <property type="project" value="UniProtKB-SubCell"/>
</dbReference>
<evidence type="ECO:0000256" key="9">
    <source>
        <dbReference type="ARBA" id="ARBA00023027"/>
    </source>
</evidence>
<comment type="subcellular location">
    <subcellularLocation>
        <location evidence="11">Cell membrane</location>
        <topology evidence="11">Multi-pass membrane protein</topology>
    </subcellularLocation>
    <subcellularLocation>
        <location evidence="1">Membrane</location>
    </subcellularLocation>
</comment>
<evidence type="ECO:0000256" key="12">
    <source>
        <dbReference type="SAM" id="Phobius"/>
    </source>
</evidence>
<comment type="similarity">
    <text evidence="2 11">Belongs to the complex I subunit 3 family.</text>
</comment>
<evidence type="ECO:0000256" key="10">
    <source>
        <dbReference type="ARBA" id="ARBA00023136"/>
    </source>
</evidence>
<organism evidence="13 14">
    <name type="scientific">Nanchangia anserum</name>
    <dbReference type="NCBI Taxonomy" id="2692125"/>
    <lineage>
        <taxon>Bacteria</taxon>
        <taxon>Bacillati</taxon>
        <taxon>Actinomycetota</taxon>
        <taxon>Actinomycetes</taxon>
        <taxon>Actinomycetales</taxon>
        <taxon>Actinomycetaceae</taxon>
        <taxon>Nanchangia</taxon>
    </lineage>
</organism>
<keyword evidence="8 12" id="KW-1133">Transmembrane helix</keyword>
<evidence type="ECO:0000256" key="3">
    <source>
        <dbReference type="ARBA" id="ARBA00022448"/>
    </source>
</evidence>
<keyword evidence="14" id="KW-1185">Reference proteome</keyword>
<evidence type="ECO:0000256" key="5">
    <source>
        <dbReference type="ARBA" id="ARBA00022692"/>
    </source>
</evidence>
<reference evidence="13 14" key="1">
    <citation type="submission" date="2020-08" db="EMBL/GenBank/DDBJ databases">
        <title>Winkia gen. nov., sp. nov., isolated from faeces of the Anser albifrons in China.</title>
        <authorList>
            <person name="Liu Q."/>
        </authorList>
    </citation>
    <scope>NUCLEOTIDE SEQUENCE [LARGE SCALE GENOMIC DNA]</scope>
    <source>
        <strain evidence="13 14">C62</strain>
    </source>
</reference>
<evidence type="ECO:0000256" key="8">
    <source>
        <dbReference type="ARBA" id="ARBA00022989"/>
    </source>
</evidence>
<dbReference type="EC" id="7.1.1.-" evidence="11"/>
<keyword evidence="5 11" id="KW-0812">Transmembrane</keyword>
<keyword evidence="6 11" id="KW-0874">Quinone</keyword>
<dbReference type="PANTHER" id="PTHR11058">
    <property type="entry name" value="NADH-UBIQUINONE OXIDOREDUCTASE CHAIN 3"/>
    <property type="match status" value="1"/>
</dbReference>
<dbReference type="InterPro" id="IPR038430">
    <property type="entry name" value="NDAH_ubi_oxred_su3_sf"/>
</dbReference>
<dbReference type="Proteomes" id="UP000627538">
    <property type="component" value="Unassembled WGS sequence"/>
</dbReference>
<dbReference type="EMBL" id="JACRUO010000001">
    <property type="protein sequence ID" value="MBD3689335.1"/>
    <property type="molecule type" value="Genomic_DNA"/>
</dbReference>
<dbReference type="GO" id="GO:0008137">
    <property type="term" value="F:NADH dehydrogenase (ubiquinone) activity"/>
    <property type="evidence" value="ECO:0007669"/>
    <property type="project" value="InterPro"/>
</dbReference>
<dbReference type="RefSeq" id="WP_191071390.1">
    <property type="nucleotide sequence ID" value="NZ_CP060506.1"/>
</dbReference>
<accession>A0A8I0GBX0</accession>
<comment type="catalytic activity">
    <reaction evidence="11">
        <text>a quinone + NADH + 5 H(+)(in) = a quinol + NAD(+) + 4 H(+)(out)</text>
        <dbReference type="Rhea" id="RHEA:57888"/>
        <dbReference type="ChEBI" id="CHEBI:15378"/>
        <dbReference type="ChEBI" id="CHEBI:24646"/>
        <dbReference type="ChEBI" id="CHEBI:57540"/>
        <dbReference type="ChEBI" id="CHEBI:57945"/>
        <dbReference type="ChEBI" id="CHEBI:132124"/>
    </reaction>
</comment>
<keyword evidence="10 12" id="KW-0472">Membrane</keyword>
<keyword evidence="9 11" id="KW-0520">NAD</keyword>
<dbReference type="GO" id="GO:0048038">
    <property type="term" value="F:quinone binding"/>
    <property type="evidence" value="ECO:0007669"/>
    <property type="project" value="UniProtKB-KW"/>
</dbReference>
<evidence type="ECO:0000256" key="2">
    <source>
        <dbReference type="ARBA" id="ARBA00008472"/>
    </source>
</evidence>
<name>A0A8I0GBX0_9ACTO</name>
<sequence length="121" mass="13062">MSASVALLIMGAVALVVAVGGLAASAVLSPNKFSRTKVATYECGIDPMAFQASQGRFPIKYYLVAMSFIVFDVEVVFLYPWAVSIAEFGAVAQIALFGMLTFVELLAVPFLYEWARGGFDY</sequence>
<evidence type="ECO:0000313" key="14">
    <source>
        <dbReference type="Proteomes" id="UP000627538"/>
    </source>
</evidence>
<dbReference type="Gene3D" id="1.20.58.1610">
    <property type="entry name" value="NADH:ubiquinone/plastoquinone oxidoreductase, chain 3"/>
    <property type="match status" value="1"/>
</dbReference>
<comment type="function">
    <text evidence="11">NDH-1 shuttles electrons from NADH, via FMN and iron-sulfur (Fe-S) centers, to quinones in the respiratory chain.</text>
</comment>
<feature type="transmembrane region" description="Helical" evidence="12">
    <location>
        <begin position="6"/>
        <end position="28"/>
    </location>
</feature>